<organism evidence="2 3">
    <name type="scientific">Digitaria exilis</name>
    <dbReference type="NCBI Taxonomy" id="1010633"/>
    <lineage>
        <taxon>Eukaryota</taxon>
        <taxon>Viridiplantae</taxon>
        <taxon>Streptophyta</taxon>
        <taxon>Embryophyta</taxon>
        <taxon>Tracheophyta</taxon>
        <taxon>Spermatophyta</taxon>
        <taxon>Magnoliopsida</taxon>
        <taxon>Liliopsida</taxon>
        <taxon>Poales</taxon>
        <taxon>Poaceae</taxon>
        <taxon>PACMAD clade</taxon>
        <taxon>Panicoideae</taxon>
        <taxon>Panicodae</taxon>
        <taxon>Paniceae</taxon>
        <taxon>Anthephorinae</taxon>
        <taxon>Digitaria</taxon>
    </lineage>
</organism>
<dbReference type="AlphaFoldDB" id="A0A835AFT2"/>
<evidence type="ECO:0000313" key="2">
    <source>
        <dbReference type="EMBL" id="KAF8661054.1"/>
    </source>
</evidence>
<evidence type="ECO:0000256" key="1">
    <source>
        <dbReference type="SAM" id="Phobius"/>
    </source>
</evidence>
<keyword evidence="1" id="KW-0472">Membrane</keyword>
<dbReference type="OrthoDB" id="696796at2759"/>
<keyword evidence="3" id="KW-1185">Reference proteome</keyword>
<reference evidence="2" key="1">
    <citation type="submission" date="2020-07" db="EMBL/GenBank/DDBJ databases">
        <title>Genome sequence and genetic diversity analysis of an under-domesticated orphan crop, white fonio (Digitaria exilis).</title>
        <authorList>
            <person name="Bennetzen J.L."/>
            <person name="Chen S."/>
            <person name="Ma X."/>
            <person name="Wang X."/>
            <person name="Yssel A.E.J."/>
            <person name="Chaluvadi S.R."/>
            <person name="Johnson M."/>
            <person name="Gangashetty P."/>
            <person name="Hamidou F."/>
            <person name="Sanogo M.D."/>
            <person name="Zwaenepoel A."/>
            <person name="Wallace J."/>
            <person name="Van De Peer Y."/>
            <person name="Van Deynze A."/>
        </authorList>
    </citation>
    <scope>NUCLEOTIDE SEQUENCE</scope>
    <source>
        <tissue evidence="2">Leaves</tissue>
    </source>
</reference>
<sequence length="114" mass="11499">MAAPRKLGGAAKQAAALVSGTLSGDAALPWDVVGEKLAELLRFLASIAQALAAELWERAASLAMLAHGALAVALPAAAAVAVLLLAAAWRWAGNSGGEGWMGRRSKASAVAGRW</sequence>
<dbReference type="EMBL" id="JACEFO010002416">
    <property type="protein sequence ID" value="KAF8661054.1"/>
    <property type="molecule type" value="Genomic_DNA"/>
</dbReference>
<keyword evidence="1" id="KW-0812">Transmembrane</keyword>
<gene>
    <name evidence="2" type="ORF">HU200_057152</name>
</gene>
<accession>A0A835AFT2</accession>
<dbReference type="Proteomes" id="UP000636709">
    <property type="component" value="Unassembled WGS sequence"/>
</dbReference>
<feature type="transmembrane region" description="Helical" evidence="1">
    <location>
        <begin position="68"/>
        <end position="92"/>
    </location>
</feature>
<evidence type="ECO:0000313" key="3">
    <source>
        <dbReference type="Proteomes" id="UP000636709"/>
    </source>
</evidence>
<protein>
    <submittedName>
        <fullName evidence="2">Uncharacterized protein</fullName>
    </submittedName>
</protein>
<name>A0A835AFT2_9POAL</name>
<keyword evidence="1" id="KW-1133">Transmembrane helix</keyword>
<proteinExistence type="predicted"/>
<comment type="caution">
    <text evidence="2">The sequence shown here is derived from an EMBL/GenBank/DDBJ whole genome shotgun (WGS) entry which is preliminary data.</text>
</comment>